<dbReference type="Proteomes" id="UP000195871">
    <property type="component" value="Unassembled WGS sequence"/>
</dbReference>
<evidence type="ECO:0000313" key="7">
    <source>
        <dbReference type="Proteomes" id="UP000029867"/>
    </source>
</evidence>
<gene>
    <name evidence="4" type="ORF">C5L36_0D01490</name>
    <name evidence="6" type="ORF">CAS74_002109</name>
    <name evidence="5" type="ORF">JL09_g2603</name>
</gene>
<dbReference type="VEuPathDB" id="FungiDB:C5L36_0D01490"/>
<proteinExistence type="predicted"/>
<dbReference type="SUPFAM" id="SSF47473">
    <property type="entry name" value="EF-hand"/>
    <property type="match status" value="1"/>
</dbReference>
<feature type="domain" description="EF-hand" evidence="3">
    <location>
        <begin position="11"/>
        <end position="46"/>
    </location>
</feature>
<dbReference type="EMBL" id="CP028776">
    <property type="protein sequence ID" value="AWU77413.1"/>
    <property type="molecule type" value="Genomic_DNA"/>
</dbReference>
<evidence type="ECO:0000313" key="8">
    <source>
        <dbReference type="Proteomes" id="UP000195871"/>
    </source>
</evidence>
<dbReference type="OrthoDB" id="429467at2759"/>
<accession>A0A099NZQ2</accession>
<reference evidence="5" key="2">
    <citation type="submission" date="2014-08" db="EMBL/GenBank/DDBJ databases">
        <title>Exploiting Issatchenkia orientalis SD108 for Succinic Acid Production.</title>
        <authorList>
            <person name="Xiao H."/>
            <person name="Shao Z."/>
            <person name="Jiang Y."/>
            <person name="Dole S."/>
            <person name="Zhao H."/>
        </authorList>
    </citation>
    <scope>NUCLEOTIDE SEQUENCE [LARGE SCALE GENOMIC DNA]</scope>
    <source>
        <strain evidence="5">SD108</strain>
    </source>
</reference>
<dbReference type="HOGENOM" id="CLU_061288_9_2_1"/>
<reference evidence="7" key="1">
    <citation type="journal article" date="2014" name="Microb. Cell Fact.">
        <title>Exploiting Issatchenkia orientalis SD108 for succinic acid production.</title>
        <authorList>
            <person name="Xiao H."/>
            <person name="Shao Z."/>
            <person name="Jiang Y."/>
            <person name="Dole S."/>
            <person name="Zhao H."/>
        </authorList>
    </citation>
    <scope>NUCLEOTIDE SEQUENCE [LARGE SCALE GENOMIC DNA]</scope>
    <source>
        <strain evidence="7">SD108</strain>
    </source>
</reference>
<evidence type="ECO:0000313" key="4">
    <source>
        <dbReference type="EMBL" id="AWU77413.1"/>
    </source>
</evidence>
<keyword evidence="2" id="KW-0106">Calcium</keyword>
<evidence type="ECO:0000313" key="6">
    <source>
        <dbReference type="EMBL" id="OUT22391.1"/>
    </source>
</evidence>
<dbReference type="PROSITE" id="PS00018">
    <property type="entry name" value="EF_HAND_1"/>
    <property type="match status" value="1"/>
</dbReference>
<dbReference type="GO" id="GO:0005509">
    <property type="term" value="F:calcium ion binding"/>
    <property type="evidence" value="ECO:0007669"/>
    <property type="project" value="InterPro"/>
</dbReference>
<dbReference type="RefSeq" id="XP_029322890.1">
    <property type="nucleotide sequence ID" value="XM_029467030.1"/>
</dbReference>
<evidence type="ECO:0000313" key="9">
    <source>
        <dbReference type="Proteomes" id="UP000249293"/>
    </source>
</evidence>
<evidence type="ECO:0000256" key="1">
    <source>
        <dbReference type="ARBA" id="ARBA00022737"/>
    </source>
</evidence>
<dbReference type="Gene3D" id="1.10.238.10">
    <property type="entry name" value="EF-hand"/>
    <property type="match status" value="1"/>
</dbReference>
<evidence type="ECO:0000256" key="2">
    <source>
        <dbReference type="ARBA" id="ARBA00022837"/>
    </source>
</evidence>
<dbReference type="Proteomes" id="UP000249293">
    <property type="component" value="Chromosome 4"/>
</dbReference>
<dbReference type="InterPro" id="IPR002048">
    <property type="entry name" value="EF_hand_dom"/>
</dbReference>
<reference evidence="6 8" key="3">
    <citation type="submission" date="2017-05" db="EMBL/GenBank/DDBJ databases">
        <title>The Genome Sequence of Candida krusei Ckrusei653.</title>
        <authorList>
            <person name="Cuomo C."/>
            <person name="Forche A."/>
            <person name="Young S."/>
            <person name="Abouelleil A."/>
            <person name="Cao P."/>
            <person name="Chapman S."/>
            <person name="Cusick C."/>
            <person name="Shea T."/>
            <person name="Nusbaum C."/>
            <person name="Birren B."/>
        </authorList>
    </citation>
    <scope>NUCLEOTIDE SEQUENCE [LARGE SCALE GENOMIC DNA]</scope>
    <source>
        <strain evidence="6 8">Ckrusei653</strain>
    </source>
</reference>
<dbReference type="KEGG" id="pkz:C5L36_0D01490"/>
<dbReference type="PROSITE" id="PS50222">
    <property type="entry name" value="EF_HAND_2"/>
    <property type="match status" value="1"/>
</dbReference>
<protein>
    <recommendedName>
        <fullName evidence="3">EF-hand domain-containing protein</fullName>
    </recommendedName>
</protein>
<keyword evidence="1" id="KW-0677">Repeat</keyword>
<evidence type="ECO:0000259" key="3">
    <source>
        <dbReference type="PROSITE" id="PS50222"/>
    </source>
</evidence>
<dbReference type="PANTHER" id="PTHR23049">
    <property type="entry name" value="MYOSIN REGULATORY LIGHT CHAIN 2"/>
    <property type="match status" value="1"/>
</dbReference>
<evidence type="ECO:0000313" key="5">
    <source>
        <dbReference type="EMBL" id="KGK38283.1"/>
    </source>
</evidence>
<name>A0A099NZQ2_PICKU</name>
<keyword evidence="9" id="KW-1185">Reference proteome</keyword>
<dbReference type="EMBL" id="NHMM01000003">
    <property type="protein sequence ID" value="OUT22391.1"/>
    <property type="molecule type" value="Genomic_DNA"/>
</dbReference>
<dbReference type="Proteomes" id="UP000029867">
    <property type="component" value="Unassembled WGS sequence"/>
</dbReference>
<dbReference type="InterPro" id="IPR050403">
    <property type="entry name" value="Myosin_RLC"/>
</dbReference>
<reference evidence="4 9" key="4">
    <citation type="submission" date="2018-06" db="EMBL/GenBank/DDBJ databases">
        <title>Population genomics shows no distinction between pathogenic Candida krusei and environmental Pichia kudriavzevii: One species, four names.</title>
        <authorList>
            <person name="Douglass A.P."/>
            <person name="Offei B."/>
            <person name="Braun-Galleani S."/>
            <person name="Coughlan A.Y."/>
            <person name="Martos A."/>
            <person name="Ortiz-Merino R.A."/>
            <person name="Byrne K.P."/>
            <person name="Wolfe K.H."/>
        </authorList>
    </citation>
    <scope>NUCLEOTIDE SEQUENCE [LARGE SCALE GENOMIC DNA]</scope>
    <source>
        <strain evidence="4 9">CBS573</strain>
    </source>
</reference>
<sequence>MSNEDFEFSKSTIQKYKTMFQIIDKDGDNHISVSDLHDAFNGIGHRIEEAEVKNNLLGEFEDNKIDFNAFLRIVGSKFGGFSSEEELKDAFSTFVDSSGNIEGKAFKEDVASVTEAQEDKQPIEEVIDEFTKENRITSYKKVDSEKFIDNVKI</sequence>
<organism evidence="5 7">
    <name type="scientific">Pichia kudriavzevii</name>
    <name type="common">Yeast</name>
    <name type="synonym">Issatchenkia orientalis</name>
    <dbReference type="NCBI Taxonomy" id="4909"/>
    <lineage>
        <taxon>Eukaryota</taxon>
        <taxon>Fungi</taxon>
        <taxon>Dikarya</taxon>
        <taxon>Ascomycota</taxon>
        <taxon>Saccharomycotina</taxon>
        <taxon>Pichiomycetes</taxon>
        <taxon>Pichiales</taxon>
        <taxon>Pichiaceae</taxon>
        <taxon>Pichia</taxon>
    </lineage>
</organism>
<dbReference type="InterPro" id="IPR018247">
    <property type="entry name" value="EF_Hand_1_Ca_BS"/>
</dbReference>
<dbReference type="AlphaFoldDB" id="A0A099NZQ2"/>
<dbReference type="GeneID" id="40385242"/>
<dbReference type="STRING" id="4909.A0A099NZQ2"/>
<dbReference type="EMBL" id="JQFK01000022">
    <property type="protein sequence ID" value="KGK38283.1"/>
    <property type="molecule type" value="Genomic_DNA"/>
</dbReference>
<dbReference type="eggNOG" id="KOG0027">
    <property type="taxonomic scope" value="Eukaryota"/>
</dbReference>
<dbReference type="InterPro" id="IPR011992">
    <property type="entry name" value="EF-hand-dom_pair"/>
</dbReference>